<keyword evidence="2" id="KW-1185">Reference proteome</keyword>
<organism evidence="1 2">
    <name type="scientific">Burkholderia sola</name>
    <dbReference type="NCBI Taxonomy" id="2843302"/>
    <lineage>
        <taxon>Bacteria</taxon>
        <taxon>Pseudomonadati</taxon>
        <taxon>Pseudomonadota</taxon>
        <taxon>Betaproteobacteria</taxon>
        <taxon>Burkholderiales</taxon>
        <taxon>Burkholderiaceae</taxon>
        <taxon>Burkholderia</taxon>
        <taxon>Burkholderia cepacia complex</taxon>
    </lineage>
</organism>
<evidence type="ECO:0000313" key="2">
    <source>
        <dbReference type="Proteomes" id="UP001548587"/>
    </source>
</evidence>
<reference evidence="1 2" key="1">
    <citation type="submission" date="2024-06" db="EMBL/GenBank/DDBJ databases">
        <title>Burkholderia sola in Mexico.</title>
        <authorList>
            <person name="Estrada P."/>
        </authorList>
    </citation>
    <scope>NUCLEOTIDE SEQUENCE [LARGE SCALE GENOMIC DNA]</scope>
    <source>
        <strain evidence="1 2">CpTa8-5</strain>
    </source>
</reference>
<evidence type="ECO:0000313" key="1">
    <source>
        <dbReference type="EMBL" id="MET1472859.1"/>
    </source>
</evidence>
<name>A0ABV2C2A6_9BURK</name>
<dbReference type="Proteomes" id="UP001548587">
    <property type="component" value="Unassembled WGS sequence"/>
</dbReference>
<proteinExistence type="predicted"/>
<dbReference type="RefSeq" id="WP_185722554.1">
    <property type="nucleotide sequence ID" value="NZ_FR989673.1"/>
</dbReference>
<dbReference type="EMBL" id="JBEWCH010000001">
    <property type="protein sequence ID" value="MET1472859.1"/>
    <property type="molecule type" value="Genomic_DNA"/>
</dbReference>
<comment type="caution">
    <text evidence="1">The sequence shown here is derived from an EMBL/GenBank/DDBJ whole genome shotgun (WGS) entry which is preliminary data.</text>
</comment>
<gene>
    <name evidence="1" type="ORF">ABXL37_01255</name>
</gene>
<accession>A0ABV2C2A6</accession>
<sequence>MAAVRIRGTWYLSLSVHTDDIKSTPLRVGDAQLVVQTANRTGIGGELHIGGESLAVAGKIKPGSPAVVSITEAGADGLLVQDGVEAILYIPPWWPSVKYQHDLITGTMVVGASSSLRSPRLAHKIILVSGVQPFE</sequence>
<protein>
    <submittedName>
        <fullName evidence="1">Uncharacterized protein</fullName>
    </submittedName>
</protein>